<sequence>MKQWTKEIVINAPIEHIWDLFDGSLEKMQSIMPQVVEHIPVKVTEEFVGSVYRQQYKEGKRIEEYDVETLIYVDEPNQKKLKIGFILANCFDITAFYELTKIDEMSTQFRYIATNKVLKWFLKPLLMFSSDKIVVSFLERVKHVAESTYKK</sequence>
<dbReference type="EMBL" id="JAGYPN010000002">
    <property type="protein sequence ID" value="MBS4223629.1"/>
    <property type="molecule type" value="Genomic_DNA"/>
</dbReference>
<dbReference type="Proteomes" id="UP000676456">
    <property type="component" value="Unassembled WGS sequence"/>
</dbReference>
<proteinExistence type="predicted"/>
<dbReference type="AlphaFoldDB" id="A0A942UVJ4"/>
<dbReference type="Gene3D" id="3.30.530.20">
    <property type="match status" value="1"/>
</dbReference>
<dbReference type="SUPFAM" id="SSF55961">
    <property type="entry name" value="Bet v1-like"/>
    <property type="match status" value="1"/>
</dbReference>
<comment type="caution">
    <text evidence="1">The sequence shown here is derived from an EMBL/GenBank/DDBJ whole genome shotgun (WGS) entry which is preliminary data.</text>
</comment>
<keyword evidence="2" id="KW-1185">Reference proteome</keyword>
<gene>
    <name evidence="1" type="ORF">KHA91_12805</name>
</gene>
<evidence type="ECO:0000313" key="2">
    <source>
        <dbReference type="Proteomes" id="UP000676456"/>
    </source>
</evidence>
<name>A0A942UVJ4_9BACI</name>
<reference evidence="1 2" key="1">
    <citation type="submission" date="2021-05" db="EMBL/GenBank/DDBJ databases">
        <title>Novel Bacillus species.</title>
        <authorList>
            <person name="Liu G."/>
        </authorList>
    </citation>
    <scope>NUCLEOTIDE SEQUENCE [LARGE SCALE GENOMIC DNA]</scope>
    <source>
        <strain evidence="1 2">FJAT-49682</strain>
    </source>
</reference>
<dbReference type="CDD" id="cd07812">
    <property type="entry name" value="SRPBCC"/>
    <property type="match status" value="1"/>
</dbReference>
<evidence type="ECO:0000313" key="1">
    <source>
        <dbReference type="EMBL" id="MBS4223629.1"/>
    </source>
</evidence>
<dbReference type="InterPro" id="IPR023393">
    <property type="entry name" value="START-like_dom_sf"/>
</dbReference>
<protein>
    <submittedName>
        <fullName evidence="1">SRPBCC family protein</fullName>
    </submittedName>
</protein>
<dbReference type="RefSeq" id="WP_213098624.1">
    <property type="nucleotide sequence ID" value="NZ_JAGYPH010000002.1"/>
</dbReference>
<accession>A0A942UVJ4</accession>
<organism evidence="1 2">
    <name type="scientific">Lederbergia citrea</name>
    <dbReference type="NCBI Taxonomy" id="2833581"/>
    <lineage>
        <taxon>Bacteria</taxon>
        <taxon>Bacillati</taxon>
        <taxon>Bacillota</taxon>
        <taxon>Bacilli</taxon>
        <taxon>Bacillales</taxon>
        <taxon>Bacillaceae</taxon>
        <taxon>Lederbergia</taxon>
    </lineage>
</organism>